<keyword evidence="4 10" id="KW-0328">Glycosyltransferase</keyword>
<keyword evidence="6 10" id="KW-0812">Transmembrane</keyword>
<feature type="transmembrane region" description="Helical" evidence="10">
    <location>
        <begin position="343"/>
        <end position="364"/>
    </location>
</feature>
<feature type="transmembrane region" description="Helical" evidence="10">
    <location>
        <begin position="376"/>
        <end position="401"/>
    </location>
</feature>
<name>A0A1F6XWC8_9BACT</name>
<evidence type="ECO:0000256" key="3">
    <source>
        <dbReference type="ARBA" id="ARBA00007222"/>
    </source>
</evidence>
<evidence type="ECO:0000256" key="6">
    <source>
        <dbReference type="ARBA" id="ARBA00022692"/>
    </source>
</evidence>
<comment type="similarity">
    <text evidence="3 10">Belongs to the glycosyltransferase 39 family.</text>
</comment>
<feature type="transmembrane region" description="Helical" evidence="10">
    <location>
        <begin position="220"/>
        <end position="242"/>
    </location>
</feature>
<feature type="transmembrane region" description="Helical" evidence="10">
    <location>
        <begin position="141"/>
        <end position="161"/>
    </location>
</feature>
<feature type="transmembrane region" description="Helical" evidence="10">
    <location>
        <begin position="446"/>
        <end position="468"/>
    </location>
</feature>
<evidence type="ECO:0000256" key="4">
    <source>
        <dbReference type="ARBA" id="ARBA00022676"/>
    </source>
</evidence>
<feature type="transmembrane region" description="Helical" evidence="10">
    <location>
        <begin position="167"/>
        <end position="200"/>
    </location>
</feature>
<feature type="transmembrane region" description="Helical" evidence="10">
    <location>
        <begin position="407"/>
        <end position="425"/>
    </location>
</feature>
<dbReference type="UniPathway" id="UPA00378"/>
<feature type="domain" description="ArnT-like N-terminal" evidence="11">
    <location>
        <begin position="11"/>
        <end position="240"/>
    </location>
</feature>
<evidence type="ECO:0000259" key="11">
    <source>
        <dbReference type="Pfam" id="PF02366"/>
    </source>
</evidence>
<protein>
    <recommendedName>
        <fullName evidence="9 10">Polyprenol-phosphate-mannose--protein mannosyltransferase</fullName>
        <ecNumber evidence="10">2.4.1.-</ecNumber>
    </recommendedName>
</protein>
<evidence type="ECO:0000256" key="9">
    <source>
        <dbReference type="ARBA" id="ARBA00093617"/>
    </source>
</evidence>
<evidence type="ECO:0000313" key="14">
    <source>
        <dbReference type="Proteomes" id="UP000176479"/>
    </source>
</evidence>
<dbReference type="GO" id="GO:0012505">
    <property type="term" value="C:endomembrane system"/>
    <property type="evidence" value="ECO:0007669"/>
    <property type="project" value="UniProtKB-SubCell"/>
</dbReference>
<dbReference type="InterPro" id="IPR003342">
    <property type="entry name" value="ArnT-like_N"/>
</dbReference>
<evidence type="ECO:0000256" key="2">
    <source>
        <dbReference type="ARBA" id="ARBA00004922"/>
    </source>
</evidence>
<evidence type="ECO:0000259" key="12">
    <source>
        <dbReference type="Pfam" id="PF16192"/>
    </source>
</evidence>
<accession>A0A1F6XWC8</accession>
<keyword evidence="5 10" id="KW-0808">Transferase</keyword>
<comment type="subcellular location">
    <subcellularLocation>
        <location evidence="10">Cell membrane</location>
    </subcellularLocation>
    <subcellularLocation>
        <location evidence="1">Endomembrane system</location>
        <topology evidence="1">Multi-pass membrane protein</topology>
    </subcellularLocation>
</comment>
<dbReference type="InterPro" id="IPR032421">
    <property type="entry name" value="PMT_4TMC"/>
</dbReference>
<keyword evidence="8 10" id="KW-0472">Membrane</keyword>
<gene>
    <name evidence="13" type="ORF">A3H53_02155</name>
</gene>
<reference evidence="13 14" key="1">
    <citation type="journal article" date="2016" name="Nat. Commun.">
        <title>Thousands of microbial genomes shed light on interconnected biogeochemical processes in an aquifer system.</title>
        <authorList>
            <person name="Anantharaman K."/>
            <person name="Brown C.T."/>
            <person name="Hug L.A."/>
            <person name="Sharon I."/>
            <person name="Castelle C.J."/>
            <person name="Probst A.J."/>
            <person name="Thomas B.C."/>
            <person name="Singh A."/>
            <person name="Wilkins M.J."/>
            <person name="Karaoz U."/>
            <person name="Brodie E.L."/>
            <person name="Williams K.H."/>
            <person name="Hubbard S.S."/>
            <person name="Banfield J.F."/>
        </authorList>
    </citation>
    <scope>NUCLEOTIDE SEQUENCE [LARGE SCALE GENOMIC DNA]</scope>
</reference>
<dbReference type="GO" id="GO:0004169">
    <property type="term" value="F:dolichyl-phosphate-mannose-protein mannosyltransferase activity"/>
    <property type="evidence" value="ECO:0007669"/>
    <property type="project" value="UniProtKB-UniRule"/>
</dbReference>
<feature type="transmembrane region" description="Helical" evidence="10">
    <location>
        <begin position="102"/>
        <end position="129"/>
    </location>
</feature>
<dbReference type="Pfam" id="PF02366">
    <property type="entry name" value="PMT"/>
    <property type="match status" value="1"/>
</dbReference>
<evidence type="ECO:0000256" key="8">
    <source>
        <dbReference type="ARBA" id="ARBA00023136"/>
    </source>
</evidence>
<evidence type="ECO:0000256" key="10">
    <source>
        <dbReference type="RuleBase" id="RU367007"/>
    </source>
</evidence>
<dbReference type="EC" id="2.4.1.-" evidence="10"/>
<keyword evidence="7 10" id="KW-1133">Transmembrane helix</keyword>
<organism evidence="13 14">
    <name type="scientific">Candidatus Nomurabacteria bacterium RIFCSPLOWO2_02_FULL_40_10</name>
    <dbReference type="NCBI Taxonomy" id="1801786"/>
    <lineage>
        <taxon>Bacteria</taxon>
        <taxon>Candidatus Nomuraibacteriota</taxon>
    </lineage>
</organism>
<evidence type="ECO:0000256" key="7">
    <source>
        <dbReference type="ARBA" id="ARBA00022989"/>
    </source>
</evidence>
<evidence type="ECO:0000313" key="13">
    <source>
        <dbReference type="EMBL" id="OGI98430.1"/>
    </source>
</evidence>
<evidence type="ECO:0000256" key="1">
    <source>
        <dbReference type="ARBA" id="ARBA00004127"/>
    </source>
</evidence>
<keyword evidence="10" id="KW-1003">Cell membrane</keyword>
<dbReference type="AlphaFoldDB" id="A0A1F6XWC8"/>
<dbReference type="PANTHER" id="PTHR10050">
    <property type="entry name" value="DOLICHYL-PHOSPHATE-MANNOSE--PROTEIN MANNOSYLTRANSFERASE"/>
    <property type="match status" value="1"/>
</dbReference>
<dbReference type="EMBL" id="MFVK01000034">
    <property type="protein sequence ID" value="OGI98430.1"/>
    <property type="molecule type" value="Genomic_DNA"/>
</dbReference>
<comment type="function">
    <text evidence="10">Protein O-mannosyltransferase that catalyzes the transfer of a single mannose residue from a polyprenol phospho-mannosyl lipidic donor to the hydroxyl group of selected serine and threonine residues in acceptor proteins.</text>
</comment>
<dbReference type="Proteomes" id="UP000176479">
    <property type="component" value="Unassembled WGS sequence"/>
</dbReference>
<evidence type="ECO:0000256" key="5">
    <source>
        <dbReference type="ARBA" id="ARBA00022679"/>
    </source>
</evidence>
<feature type="domain" description="Protein O-mannosyl-transferase C-terminal four TM" evidence="12">
    <location>
        <begin position="281"/>
        <end position="484"/>
    </location>
</feature>
<feature type="transmembrane region" description="Helical" evidence="10">
    <location>
        <begin position="7"/>
        <end position="25"/>
    </location>
</feature>
<dbReference type="GO" id="GO:0005886">
    <property type="term" value="C:plasma membrane"/>
    <property type="evidence" value="ECO:0007669"/>
    <property type="project" value="UniProtKB-SubCell"/>
</dbReference>
<sequence>MIMNNKLYIIILLASSLVVHFLFFGNPREVVFDEVHYGKHVNDYINRTFHFDGHPPLARMSIAGFVKVFGYEPDSSFETIGEKYPDNQYLLLRLLPTLAGSLIPVIVFLIMLELGISPFASFVGGLLLVFDNGLLTQSRLLLMDAFLVLYGFTSLLFYLHYKNSRKKYFLILTGISATFAFSVKWVGLSFLGFAIIVEGLDTLAKIRNIFNFRLFNWHKVGFTILALGIIPLAVYFLIITAYSSILNRSGTGDAFMSPEYQKSIESGPYYNRTDIKPLNVFEKFYELNFKMYEVNQNLTATHPYSSPWYTWPVMERPIYYWVDSTSSPQVSGDARIYFIGNPIVWWGSTLGIIYGLWLMLCWFYKKILPDKHATSSQSVMIGTLSILLMGYILNLLPFVGIKRIMFLYHYLSALIFAVIILIYIIDKHFANWLEIRFKLQNNSRNILWTLLILVVISFIFFAPTSYGLNLSPSAYELRLWFSSWR</sequence>
<comment type="pathway">
    <text evidence="2 10">Protein modification; protein glycosylation.</text>
</comment>
<dbReference type="Pfam" id="PF16192">
    <property type="entry name" value="PMT_4TMC"/>
    <property type="match status" value="1"/>
</dbReference>
<proteinExistence type="inferred from homology"/>
<dbReference type="InterPro" id="IPR027005">
    <property type="entry name" value="PMT-like"/>
</dbReference>
<comment type="caution">
    <text evidence="13">The sequence shown here is derived from an EMBL/GenBank/DDBJ whole genome shotgun (WGS) entry which is preliminary data.</text>
</comment>